<dbReference type="AlphaFoldDB" id="A0A8R1E9T9"/>
<accession>A0A8R1E9T9</accession>
<feature type="region of interest" description="Disordered" evidence="1">
    <location>
        <begin position="1"/>
        <end position="21"/>
    </location>
</feature>
<feature type="compositionally biased region" description="Basic and acidic residues" evidence="1">
    <location>
        <begin position="1"/>
        <end position="16"/>
    </location>
</feature>
<reference evidence="2" key="2">
    <citation type="submission" date="2022-06" db="UniProtKB">
        <authorList>
            <consortium name="EnsemblMetazoa"/>
        </authorList>
    </citation>
    <scope>IDENTIFICATION</scope>
    <source>
        <strain evidence="2">DF5081</strain>
    </source>
</reference>
<keyword evidence="3" id="KW-1185">Reference proteome</keyword>
<dbReference type="Proteomes" id="UP000005237">
    <property type="component" value="Unassembled WGS sequence"/>
</dbReference>
<reference evidence="3" key="1">
    <citation type="submission" date="2010-08" db="EMBL/GenBank/DDBJ databases">
        <authorList>
            <consortium name="Caenorhabditis japonica Sequencing Consortium"/>
            <person name="Wilson R.K."/>
        </authorList>
    </citation>
    <scope>NUCLEOTIDE SEQUENCE [LARGE SCALE GENOMIC DNA]</scope>
    <source>
        <strain evidence="3">DF5081</strain>
    </source>
</reference>
<sequence>MYNLKDKMKSGRSKMDVEEELEKEQTCSIREVPSSLGLHKDTVYRRLRQSGRTPTFGKGVTYDWTDSTKNWIVKLVTGNEK</sequence>
<dbReference type="EnsemblMetazoa" id="CJA30857.1">
    <property type="protein sequence ID" value="CJA30857.1"/>
    <property type="gene ID" value="WBGene00206704"/>
</dbReference>
<organism evidence="2 3">
    <name type="scientific">Caenorhabditis japonica</name>
    <dbReference type="NCBI Taxonomy" id="281687"/>
    <lineage>
        <taxon>Eukaryota</taxon>
        <taxon>Metazoa</taxon>
        <taxon>Ecdysozoa</taxon>
        <taxon>Nematoda</taxon>
        <taxon>Chromadorea</taxon>
        <taxon>Rhabditida</taxon>
        <taxon>Rhabditina</taxon>
        <taxon>Rhabditomorpha</taxon>
        <taxon>Rhabditoidea</taxon>
        <taxon>Rhabditidae</taxon>
        <taxon>Peloderinae</taxon>
        <taxon>Caenorhabditis</taxon>
    </lineage>
</organism>
<evidence type="ECO:0000313" key="3">
    <source>
        <dbReference type="Proteomes" id="UP000005237"/>
    </source>
</evidence>
<name>A0A8R1E9T9_CAEJA</name>
<proteinExistence type="predicted"/>
<evidence type="ECO:0000313" key="2">
    <source>
        <dbReference type="EnsemblMetazoa" id="CJA30857.1"/>
    </source>
</evidence>
<protein>
    <submittedName>
        <fullName evidence="2">Uncharacterized protein</fullName>
    </submittedName>
</protein>
<evidence type="ECO:0000256" key="1">
    <source>
        <dbReference type="SAM" id="MobiDB-lite"/>
    </source>
</evidence>